<proteinExistence type="predicted"/>
<gene>
    <name evidence="3" type="ORF">N4261_04900</name>
</gene>
<feature type="region of interest" description="Disordered" evidence="1">
    <location>
        <begin position="1"/>
        <end position="25"/>
    </location>
</feature>
<evidence type="ECO:0000313" key="4">
    <source>
        <dbReference type="Proteomes" id="UP001064933"/>
    </source>
</evidence>
<evidence type="ECO:0000313" key="3">
    <source>
        <dbReference type="EMBL" id="UXH79277.1"/>
    </source>
</evidence>
<dbReference type="Proteomes" id="UP001064933">
    <property type="component" value="Chromosome"/>
</dbReference>
<evidence type="ECO:0000256" key="2">
    <source>
        <dbReference type="SAM" id="Phobius"/>
    </source>
</evidence>
<feature type="compositionally biased region" description="Polar residues" evidence="1">
    <location>
        <begin position="1"/>
        <end position="12"/>
    </location>
</feature>
<keyword evidence="2" id="KW-0472">Membrane</keyword>
<dbReference type="RefSeq" id="WP_261759097.1">
    <property type="nucleotide sequence ID" value="NZ_CP104562.2"/>
</dbReference>
<keyword evidence="2" id="KW-0812">Transmembrane</keyword>
<keyword evidence="2" id="KW-1133">Transmembrane helix</keyword>
<keyword evidence="4" id="KW-1185">Reference proteome</keyword>
<accession>A0ABY6B1J4</accession>
<organism evidence="3 4">
    <name type="scientific">Roseateles amylovorans</name>
    <dbReference type="NCBI Taxonomy" id="2978473"/>
    <lineage>
        <taxon>Bacteria</taxon>
        <taxon>Pseudomonadati</taxon>
        <taxon>Pseudomonadota</taxon>
        <taxon>Betaproteobacteria</taxon>
        <taxon>Burkholderiales</taxon>
        <taxon>Sphaerotilaceae</taxon>
        <taxon>Roseateles</taxon>
    </lineage>
</organism>
<evidence type="ECO:0000256" key="1">
    <source>
        <dbReference type="SAM" id="MobiDB-lite"/>
    </source>
</evidence>
<feature type="transmembrane region" description="Helical" evidence="2">
    <location>
        <begin position="55"/>
        <end position="75"/>
    </location>
</feature>
<dbReference type="EMBL" id="CP104562">
    <property type="protein sequence ID" value="UXH79277.1"/>
    <property type="molecule type" value="Genomic_DNA"/>
</dbReference>
<reference evidence="3" key="1">
    <citation type="submission" date="2022-10" db="EMBL/GenBank/DDBJ databases">
        <title>Characterization and whole genome sequencing of a new Roseateles species, isolated from fresh water.</title>
        <authorList>
            <person name="Guliayeva D.Y."/>
            <person name="Akhremchuk A.E."/>
            <person name="Sikolenko M.A."/>
            <person name="Valentovich L.N."/>
            <person name="Sidarenka A.V."/>
        </authorList>
    </citation>
    <scope>NUCLEOTIDE SEQUENCE</scope>
    <source>
        <strain evidence="3">BIM B-1768</strain>
    </source>
</reference>
<sequence>MNMATTRSSPGMNHSAPLRARGPSSAAADAGSFAASQRFTPTAAPPSALRDVMDIVIGVVVLLGMLLALACLAHYTRDSMAVGRALTDEANTKSSLVCKDGRIARGDGSLPDLVLEDGVFVCTDWRTQQALELEQSQKGWKRY</sequence>
<protein>
    <submittedName>
        <fullName evidence="3">Uncharacterized protein</fullName>
    </submittedName>
</protein>
<name>A0ABY6B1J4_9BURK</name>